<reference evidence="2" key="1">
    <citation type="submission" date="2023-03" db="EMBL/GenBank/DDBJ databases">
        <title>Multiphase analysis and comparison of six strains from genera Psychromarinibacter, Lutimaribacter, and Maritimibacter, including a novel species: Psychromarinibacter sediminicola sp. nov.</title>
        <authorList>
            <person name="Wang Y.-H."/>
            <person name="Ye M.-Q."/>
            <person name="Du Z.-J."/>
        </authorList>
    </citation>
    <scope>NUCLEOTIDE SEQUENCE</scope>
    <source>
        <strain evidence="2">C21-152</strain>
    </source>
</reference>
<feature type="transmembrane region" description="Helical" evidence="1">
    <location>
        <begin position="7"/>
        <end position="27"/>
    </location>
</feature>
<comment type="caution">
    <text evidence="2">The sequence shown here is derived from an EMBL/GenBank/DDBJ whole genome shotgun (WGS) entry which is preliminary data.</text>
</comment>
<feature type="transmembrane region" description="Helical" evidence="1">
    <location>
        <begin position="76"/>
        <end position="93"/>
    </location>
</feature>
<proteinExistence type="predicted"/>
<keyword evidence="3" id="KW-1185">Reference proteome</keyword>
<sequence>MSLRARLFWAVFAVTLAVYLAMVFWTMPRITEAAGGLRPFDMRPGGYGPEAARAFLSALGEDGRAVYLGPQAWLDLAYPVLMAATMILAFRLVLPRRAGWAQALLVLPVIAAGLDLWENALVRGLLTAPGMPDDAAIGAASRVTVAKSVAYSAEFLVLLGALGVRAWRRQSRRRG</sequence>
<evidence type="ECO:0000256" key="1">
    <source>
        <dbReference type="SAM" id="Phobius"/>
    </source>
</evidence>
<keyword evidence="1" id="KW-0812">Transmembrane</keyword>
<dbReference type="RefSeq" id="WP_275568955.1">
    <property type="nucleotide sequence ID" value="NZ_JARGYC010000062.1"/>
</dbReference>
<keyword evidence="1" id="KW-0472">Membrane</keyword>
<evidence type="ECO:0000313" key="2">
    <source>
        <dbReference type="EMBL" id="MDF0602830.1"/>
    </source>
</evidence>
<organism evidence="2 3">
    <name type="scientific">Psychromarinibacter sediminicola</name>
    <dbReference type="NCBI Taxonomy" id="3033385"/>
    <lineage>
        <taxon>Bacteria</taxon>
        <taxon>Pseudomonadati</taxon>
        <taxon>Pseudomonadota</taxon>
        <taxon>Alphaproteobacteria</taxon>
        <taxon>Rhodobacterales</taxon>
        <taxon>Paracoccaceae</taxon>
        <taxon>Psychromarinibacter</taxon>
    </lineage>
</organism>
<gene>
    <name evidence="2" type="ORF">P1J78_18980</name>
</gene>
<accession>A0AAE3TBN2</accession>
<name>A0AAE3TBN2_9RHOB</name>
<dbReference type="Proteomes" id="UP001220964">
    <property type="component" value="Unassembled WGS sequence"/>
</dbReference>
<evidence type="ECO:0000313" key="3">
    <source>
        <dbReference type="Proteomes" id="UP001220964"/>
    </source>
</evidence>
<dbReference type="AlphaFoldDB" id="A0AAE3TBN2"/>
<dbReference type="EMBL" id="JARGYC010000062">
    <property type="protein sequence ID" value="MDF0602830.1"/>
    <property type="molecule type" value="Genomic_DNA"/>
</dbReference>
<keyword evidence="1" id="KW-1133">Transmembrane helix</keyword>
<protein>
    <submittedName>
        <fullName evidence="2">Uncharacterized protein</fullName>
    </submittedName>
</protein>